<feature type="domain" description="Glycosyltransferase 2-like" evidence="1">
    <location>
        <begin position="34"/>
        <end position="81"/>
    </location>
</feature>
<evidence type="ECO:0000259" key="1">
    <source>
        <dbReference type="Pfam" id="PF00535"/>
    </source>
</evidence>
<dbReference type="Gene3D" id="3.90.550.10">
    <property type="entry name" value="Spore Coat Polysaccharide Biosynthesis Protein SpsA, Chain A"/>
    <property type="match status" value="1"/>
</dbReference>
<keyword evidence="3" id="KW-1185">Reference proteome</keyword>
<dbReference type="SUPFAM" id="SSF53448">
    <property type="entry name" value="Nucleotide-diphospho-sugar transferases"/>
    <property type="match status" value="1"/>
</dbReference>
<accession>A0ABZ2E9D3</accession>
<dbReference type="Pfam" id="PF00535">
    <property type="entry name" value="Glycos_transf_2"/>
    <property type="match status" value="1"/>
</dbReference>
<proteinExistence type="predicted"/>
<organism evidence="2 3">
    <name type="scientific">Campylobacter vicugnae</name>
    <dbReference type="NCBI Taxonomy" id="1660076"/>
    <lineage>
        <taxon>Bacteria</taxon>
        <taxon>Pseudomonadati</taxon>
        <taxon>Campylobacterota</taxon>
        <taxon>Epsilonproteobacteria</taxon>
        <taxon>Campylobacterales</taxon>
        <taxon>Campylobacteraceae</taxon>
        <taxon>Campylobacter</taxon>
    </lineage>
</organism>
<reference evidence="2 3" key="1">
    <citation type="journal article" date="2017" name="Genome Biol. Evol.">
        <title>Comparative Genomic Analysis Identifies a Campylobacter Clade Deficient in Selenium Metabolism.</title>
        <authorList>
            <person name="Miller W.G."/>
            <person name="Yee E."/>
            <person name="Lopes B.S."/>
            <person name="Chapman M.H."/>
            <person name="Huynh S."/>
            <person name="Bono J.L."/>
            <person name="Parker C.T."/>
            <person name="Strachan N.J.C."/>
            <person name="Forbes K.J."/>
        </authorList>
    </citation>
    <scope>NUCLEOTIDE SEQUENCE [LARGE SCALE GENOMIC DNA]</scope>
    <source>
        <strain evidence="2 3">RM9261</strain>
    </source>
</reference>
<keyword evidence="2" id="KW-0808">Transferase</keyword>
<dbReference type="InterPro" id="IPR001173">
    <property type="entry name" value="Glyco_trans_2-like"/>
</dbReference>
<dbReference type="Proteomes" id="UP001318120">
    <property type="component" value="Chromosome"/>
</dbReference>
<keyword evidence="2" id="KW-0328">Glycosyltransferase</keyword>
<dbReference type="RefSeq" id="WP_180383965.1">
    <property type="nucleotide sequence ID" value="NZ_CP018793.1"/>
</dbReference>
<dbReference type="InterPro" id="IPR029044">
    <property type="entry name" value="Nucleotide-diphossugar_trans"/>
</dbReference>
<gene>
    <name evidence="2" type="ORF">CVIC9261_03175</name>
</gene>
<name>A0ABZ2E9D3_9BACT</name>
<dbReference type="CDD" id="cd00761">
    <property type="entry name" value="Glyco_tranf_GTA_type"/>
    <property type="match status" value="1"/>
</dbReference>
<dbReference type="EMBL" id="CP144916">
    <property type="protein sequence ID" value="WWC42343.1"/>
    <property type="molecule type" value="Genomic_DNA"/>
</dbReference>
<sequence>MAINYILHYMLMIKSVQMVKSKSQSRIVMKFAFLIPYYNHPKTIKSLVDYLSKYNINIIVVDDGSDHKSKEALKNLNIHYYLKMNSQ</sequence>
<dbReference type="GO" id="GO:0016757">
    <property type="term" value="F:glycosyltransferase activity"/>
    <property type="evidence" value="ECO:0007669"/>
    <property type="project" value="UniProtKB-KW"/>
</dbReference>
<dbReference type="EC" id="2.4.-.-" evidence="2"/>
<evidence type="ECO:0000313" key="3">
    <source>
        <dbReference type="Proteomes" id="UP001318120"/>
    </source>
</evidence>
<evidence type="ECO:0000313" key="2">
    <source>
        <dbReference type="EMBL" id="WWC42343.1"/>
    </source>
</evidence>
<dbReference type="GeneID" id="93113079"/>
<protein>
    <submittedName>
        <fullName evidence="2">Glycosyltransferase family A protein</fullName>
        <ecNumber evidence="2">2.4.-.-</ecNumber>
    </submittedName>
</protein>